<feature type="coiled-coil region" evidence="2">
    <location>
        <begin position="94"/>
        <end position="142"/>
    </location>
</feature>
<dbReference type="SUPFAM" id="SSF56436">
    <property type="entry name" value="C-type lectin-like"/>
    <property type="match status" value="2"/>
</dbReference>
<dbReference type="PROSITE" id="PS50041">
    <property type="entry name" value="C_TYPE_LECTIN_2"/>
    <property type="match status" value="1"/>
</dbReference>
<name>A0A5A9N5W7_9TELE</name>
<dbReference type="InterPro" id="IPR016186">
    <property type="entry name" value="C-type_lectin-like/link_sf"/>
</dbReference>
<evidence type="ECO:0000256" key="1">
    <source>
        <dbReference type="ARBA" id="ARBA00004401"/>
    </source>
</evidence>
<dbReference type="Gene3D" id="3.10.100.10">
    <property type="entry name" value="Mannose-Binding Protein A, subunit A"/>
    <property type="match status" value="2"/>
</dbReference>
<evidence type="ECO:0000313" key="4">
    <source>
        <dbReference type="EMBL" id="KAA0703937.1"/>
    </source>
</evidence>
<dbReference type="AlphaFoldDB" id="A0A5A9N5W7"/>
<organism evidence="4 5">
    <name type="scientific">Triplophysa tibetana</name>
    <dbReference type="NCBI Taxonomy" id="1572043"/>
    <lineage>
        <taxon>Eukaryota</taxon>
        <taxon>Metazoa</taxon>
        <taxon>Chordata</taxon>
        <taxon>Craniata</taxon>
        <taxon>Vertebrata</taxon>
        <taxon>Euteleostomi</taxon>
        <taxon>Actinopterygii</taxon>
        <taxon>Neopterygii</taxon>
        <taxon>Teleostei</taxon>
        <taxon>Ostariophysi</taxon>
        <taxon>Cypriniformes</taxon>
        <taxon>Nemacheilidae</taxon>
        <taxon>Triplophysa</taxon>
    </lineage>
</organism>
<keyword evidence="5" id="KW-1185">Reference proteome</keyword>
<evidence type="ECO:0000256" key="2">
    <source>
        <dbReference type="SAM" id="Coils"/>
    </source>
</evidence>
<dbReference type="InterPro" id="IPR050828">
    <property type="entry name" value="C-type_lectin/matrix_domain"/>
</dbReference>
<protein>
    <submittedName>
        <fullName evidence="4">Collectin-12 Collectin-3</fullName>
    </submittedName>
</protein>
<accession>A0A5A9N5W7</accession>
<dbReference type="GO" id="GO:0005886">
    <property type="term" value="C:plasma membrane"/>
    <property type="evidence" value="ECO:0007669"/>
    <property type="project" value="UniProtKB-SubCell"/>
</dbReference>
<evidence type="ECO:0000313" key="5">
    <source>
        <dbReference type="Proteomes" id="UP000324632"/>
    </source>
</evidence>
<feature type="domain" description="C-type lectin" evidence="3">
    <location>
        <begin position="159"/>
        <end position="229"/>
    </location>
</feature>
<dbReference type="PANTHER" id="PTHR45710">
    <property type="entry name" value="C-TYPE LECTIN DOMAIN-CONTAINING PROTEIN 180"/>
    <property type="match status" value="1"/>
</dbReference>
<dbReference type="Proteomes" id="UP000324632">
    <property type="component" value="Chromosome 23"/>
</dbReference>
<reference evidence="4 5" key="1">
    <citation type="journal article" date="2019" name="Mol. Ecol. Resour.">
        <title>Chromosome-level genome assembly of Triplophysa tibetana, a fish adapted to the harsh high-altitude environment of the Tibetan Plateau.</title>
        <authorList>
            <person name="Yang X."/>
            <person name="Liu H."/>
            <person name="Ma Z."/>
            <person name="Zou Y."/>
            <person name="Zou M."/>
            <person name="Mao Y."/>
            <person name="Li X."/>
            <person name="Wang H."/>
            <person name="Chen T."/>
            <person name="Wang W."/>
            <person name="Yang R."/>
        </authorList>
    </citation>
    <scope>NUCLEOTIDE SEQUENCE [LARGE SCALE GENOMIC DNA]</scope>
    <source>
        <strain evidence="4">TTIB1903HZAU</strain>
        <tissue evidence="4">Muscle</tissue>
    </source>
</reference>
<dbReference type="Pfam" id="PF00059">
    <property type="entry name" value="Lectin_C"/>
    <property type="match status" value="1"/>
</dbReference>
<dbReference type="PANTHER" id="PTHR45710:SF8">
    <property type="entry name" value="RERATING FAMILY MEMBER 4"/>
    <property type="match status" value="1"/>
</dbReference>
<keyword evidence="2" id="KW-0175">Coiled coil</keyword>
<proteinExistence type="predicted"/>
<dbReference type="SMART" id="SM00034">
    <property type="entry name" value="CLECT"/>
    <property type="match status" value="1"/>
</dbReference>
<evidence type="ECO:0000259" key="3">
    <source>
        <dbReference type="PROSITE" id="PS50041"/>
    </source>
</evidence>
<comment type="subcellular location">
    <subcellularLocation>
        <location evidence="1">Cell membrane</location>
        <topology evidence="1">Single-pass type II membrane protein</topology>
    </subcellularLocation>
</comment>
<dbReference type="InterPro" id="IPR001304">
    <property type="entry name" value="C-type_lectin-like"/>
</dbReference>
<gene>
    <name evidence="4" type="ORF">E1301_Tti000419</name>
</gene>
<dbReference type="EMBL" id="SOYY01000023">
    <property type="protein sequence ID" value="KAA0703937.1"/>
    <property type="molecule type" value="Genomic_DNA"/>
</dbReference>
<dbReference type="InterPro" id="IPR016187">
    <property type="entry name" value="CTDL_fold"/>
</dbReference>
<comment type="caution">
    <text evidence="4">The sequence shown here is derived from an EMBL/GenBank/DDBJ whole genome shotgun (WGS) entry which is preliminary data.</text>
</comment>
<sequence length="291" mass="34301">MIRTDYQERNDGVEMIVDVHESIDSVREHNIRTDKNAHQPLEHKDGWIYYQSSKYVIISERKNWSESRRYCRERGADLIIINNKEEQFHITEERDQLQTNNTKITEEKEELLTKNTNLREEREELQSKIDGLNKQVGQLNQEKTNFLKCLHERDGWKRFNMNLYYFSSELKTWTESRRDCTEREADLIIINNKQEQDFIKNIYGTEEIWIGLSDSEMENSWKWVDNSTMTTGRKCILPIVFAVNAFQQPRKPAYSKPSDIMRALAHLPVSPLSITLPTHTQKGASTGSLMP</sequence>